<accession>A0A1W0WPD2</accession>
<dbReference type="EMBL" id="MTYJ01000066">
    <property type="protein sequence ID" value="OQV17068.1"/>
    <property type="molecule type" value="Genomic_DNA"/>
</dbReference>
<keyword evidence="8" id="KW-1185">Reference proteome</keyword>
<comment type="caution">
    <text evidence="7">The sequence shown here is derived from an EMBL/GenBank/DDBJ whole genome shotgun (WGS) entry which is preliminary data.</text>
</comment>
<gene>
    <name evidence="7" type="ORF">BV898_08785</name>
</gene>
<keyword evidence="3 5" id="KW-1133">Transmembrane helix</keyword>
<evidence type="ECO:0000256" key="2">
    <source>
        <dbReference type="ARBA" id="ARBA00022692"/>
    </source>
</evidence>
<dbReference type="SUPFAM" id="SSF53822">
    <property type="entry name" value="Periplasmic binding protein-like I"/>
    <property type="match status" value="1"/>
</dbReference>
<comment type="subcellular location">
    <subcellularLocation>
        <location evidence="1">Membrane</location>
    </subcellularLocation>
</comment>
<reference evidence="8" key="1">
    <citation type="submission" date="2017-01" db="EMBL/GenBank/DDBJ databases">
        <title>Comparative genomics of anhydrobiosis in the tardigrade Hypsibius dujardini.</title>
        <authorList>
            <person name="Yoshida Y."/>
            <person name="Koutsovoulos G."/>
            <person name="Laetsch D."/>
            <person name="Stevens L."/>
            <person name="Kumar S."/>
            <person name="Horikawa D."/>
            <person name="Ishino K."/>
            <person name="Komine S."/>
            <person name="Tomita M."/>
            <person name="Blaxter M."/>
            <person name="Arakawa K."/>
        </authorList>
    </citation>
    <scope>NUCLEOTIDE SEQUENCE [LARGE SCALE GENOMIC DNA]</scope>
    <source>
        <strain evidence="8">Z151</strain>
    </source>
</reference>
<dbReference type="Pfam" id="PF01094">
    <property type="entry name" value="ANF_receptor"/>
    <property type="match status" value="1"/>
</dbReference>
<evidence type="ECO:0000256" key="1">
    <source>
        <dbReference type="ARBA" id="ARBA00004370"/>
    </source>
</evidence>
<keyword evidence="4 5" id="KW-0472">Membrane</keyword>
<organism evidence="7 8">
    <name type="scientific">Hypsibius exemplaris</name>
    <name type="common">Freshwater tardigrade</name>
    <dbReference type="NCBI Taxonomy" id="2072580"/>
    <lineage>
        <taxon>Eukaryota</taxon>
        <taxon>Metazoa</taxon>
        <taxon>Ecdysozoa</taxon>
        <taxon>Tardigrada</taxon>
        <taxon>Eutardigrada</taxon>
        <taxon>Parachela</taxon>
        <taxon>Hypsibioidea</taxon>
        <taxon>Hypsibiidae</taxon>
        <taxon>Hypsibius</taxon>
    </lineage>
</organism>
<dbReference type="CDD" id="cd06352">
    <property type="entry name" value="PBP1_NPR_GC-like"/>
    <property type="match status" value="1"/>
</dbReference>
<dbReference type="GO" id="GO:0016020">
    <property type="term" value="C:membrane"/>
    <property type="evidence" value="ECO:0007669"/>
    <property type="project" value="UniProtKB-SubCell"/>
</dbReference>
<feature type="transmembrane region" description="Helical" evidence="5">
    <location>
        <begin position="469"/>
        <end position="489"/>
    </location>
</feature>
<evidence type="ECO:0000313" key="8">
    <source>
        <dbReference type="Proteomes" id="UP000192578"/>
    </source>
</evidence>
<evidence type="ECO:0000256" key="5">
    <source>
        <dbReference type="SAM" id="Phobius"/>
    </source>
</evidence>
<evidence type="ECO:0000259" key="6">
    <source>
        <dbReference type="Pfam" id="PF01094"/>
    </source>
</evidence>
<dbReference type="Proteomes" id="UP000192578">
    <property type="component" value="Unassembled WGS sequence"/>
</dbReference>
<evidence type="ECO:0000256" key="4">
    <source>
        <dbReference type="ARBA" id="ARBA00023136"/>
    </source>
</evidence>
<feature type="domain" description="Receptor ligand binding region" evidence="6">
    <location>
        <begin position="118"/>
        <end position="404"/>
    </location>
</feature>
<proteinExistence type="predicted"/>
<name>A0A1W0WPD2_HYPEX</name>
<keyword evidence="2 5" id="KW-0812">Transmembrane</keyword>
<sequence length="515" mass="57665">MSGIPIPTAAAEKHNSKSTVEVALLVFGRTSQTRSIASLSYSEPPMKIAADTVTGLYNGTLRFTYVLTTAHNCITTANAPDEILADWYYRFWAPGRVLILITPGDPLGDCWTDSQSLYRLAASWNTLIINTAGGVELAGKRSILPTTLSLSVANMPSYGAVALNLIQRHNWTSVFIVWDSNSTAPNKATSIFLATALQKGQIGRVAVVVRQVDSAKSIAYKNILTEFRQVSRVFFYFGWPIDLRQFLITAYSLNMTNGEYVYLALQLLNIPSLYGNLTWRVGDEHDEVAQSAFRSLLVIEPLSAIIQNSPSAGDNYTQQLGLQFQRGSAQRHNLTYASAVDFLPILLGAYNSILIVGQVLLEAWQCGFDLTDGKYLAGRFLNRSFSTQAGTMFVNQDGIRMETLVVSHTMPNSELRKPFFELFGKSQTSLTQLRVIDWPNLEWPPPNEPRCGFRNEEIFCSASSTVTNWLILGIAILVLCGFTGFWFVLRMLKREDWWLINELQDRRNRTFDYAH</sequence>
<evidence type="ECO:0000313" key="7">
    <source>
        <dbReference type="EMBL" id="OQV17068.1"/>
    </source>
</evidence>
<protein>
    <recommendedName>
        <fullName evidence="6">Receptor ligand binding region domain-containing protein</fullName>
    </recommendedName>
</protein>
<dbReference type="InterPro" id="IPR001828">
    <property type="entry name" value="ANF_lig-bd_rcpt"/>
</dbReference>
<dbReference type="Gene3D" id="3.40.50.2300">
    <property type="match status" value="1"/>
</dbReference>
<evidence type="ECO:0000256" key="3">
    <source>
        <dbReference type="ARBA" id="ARBA00022989"/>
    </source>
</evidence>
<dbReference type="InterPro" id="IPR028082">
    <property type="entry name" value="Peripla_BP_I"/>
</dbReference>
<dbReference type="AlphaFoldDB" id="A0A1W0WPD2"/>